<name>A0A8E2VJX0_9RHOB</name>
<dbReference type="InterPro" id="IPR011206">
    <property type="entry name" value="Citrate_lyase_beta/mcl1/mcl2"/>
</dbReference>
<feature type="binding site" evidence="6">
    <location>
        <position position="122"/>
    </location>
    <ligand>
        <name>Mg(2+)</name>
        <dbReference type="ChEBI" id="CHEBI:18420"/>
    </ligand>
</feature>
<dbReference type="InterPro" id="IPR015813">
    <property type="entry name" value="Pyrv/PenolPyrv_kinase-like_dom"/>
</dbReference>
<feature type="binding site" evidence="5">
    <location>
        <position position="122"/>
    </location>
    <ligand>
        <name>substrate</name>
    </ligand>
</feature>
<dbReference type="Gene3D" id="3.20.20.60">
    <property type="entry name" value="Phosphoenolpyruvate-binding domains"/>
    <property type="match status" value="1"/>
</dbReference>
<protein>
    <submittedName>
        <fullName evidence="8">(3S)-malyl-CoA thioesterase</fullName>
    </submittedName>
</protein>
<evidence type="ECO:0000256" key="2">
    <source>
        <dbReference type="ARBA" id="ARBA00005568"/>
    </source>
</evidence>
<evidence type="ECO:0000256" key="6">
    <source>
        <dbReference type="PIRSR" id="PIRSR015582-2"/>
    </source>
</evidence>
<accession>A0A8E2VJX0</accession>
<dbReference type="Proteomes" id="UP000244037">
    <property type="component" value="Unassembled WGS sequence"/>
</dbReference>
<dbReference type="PANTHER" id="PTHR32308:SF10">
    <property type="entry name" value="CITRATE LYASE SUBUNIT BETA"/>
    <property type="match status" value="1"/>
</dbReference>
<reference evidence="8 9" key="1">
    <citation type="submission" date="2018-04" db="EMBL/GenBank/DDBJ databases">
        <title>Genomic Encyclopedia of Archaeal and Bacterial Type Strains, Phase II (KMG-II): from individual species to whole genera.</title>
        <authorList>
            <person name="Goeker M."/>
        </authorList>
    </citation>
    <scope>NUCLEOTIDE SEQUENCE [LARGE SCALE GENOMIC DNA]</scope>
    <source>
        <strain evidence="8 9">DSM 19783</strain>
    </source>
</reference>
<dbReference type="OrthoDB" id="9800547at2"/>
<keyword evidence="4 6" id="KW-0460">Magnesium</keyword>
<comment type="caution">
    <text evidence="8">The sequence shown here is derived from an EMBL/GenBank/DDBJ whole genome shotgun (WGS) entry which is preliminary data.</text>
</comment>
<keyword evidence="3 6" id="KW-0479">Metal-binding</keyword>
<dbReference type="SUPFAM" id="SSF51621">
    <property type="entry name" value="Phosphoenolpyruvate/pyruvate domain"/>
    <property type="match status" value="1"/>
</dbReference>
<sequence length="285" mass="30137">MDPRARPFRSVLYIPGSKDRALDKARGLPVDAIIFDLEDAVAVEEKPAARTLLAETLTAGGYGGRFKIVRVNGFDTPWGRDDVAAIAGAGADAVLLPKVETTAQLDDLAAAIPDVPLWAMMETPKGILNAAALAAHPRLEGFVMGTNDLAKELGCRFRPDRLALMGSLTHCLLAARAHGIVAVDGVYNAFKDEAGLQAECDQGRDLGFDGKTLIHPAQVAIANAAFAPTESEIDLARRQIAAFEEAERAGQGVAVVDGRIVENLHIVTARETLAKAAAIAELEAV</sequence>
<dbReference type="PANTHER" id="PTHR32308">
    <property type="entry name" value="LYASE BETA SUBUNIT, PUTATIVE (AFU_ORTHOLOGUE AFUA_4G13030)-RELATED"/>
    <property type="match status" value="1"/>
</dbReference>
<comment type="similarity">
    <text evidence="2">Belongs to the HpcH/HpaI aldolase family.</text>
</comment>
<proteinExistence type="inferred from homology"/>
<evidence type="ECO:0000256" key="5">
    <source>
        <dbReference type="PIRSR" id="PIRSR015582-1"/>
    </source>
</evidence>
<organism evidence="8 9">
    <name type="scientific">Rhodovulum kholense</name>
    <dbReference type="NCBI Taxonomy" id="453584"/>
    <lineage>
        <taxon>Bacteria</taxon>
        <taxon>Pseudomonadati</taxon>
        <taxon>Pseudomonadota</taxon>
        <taxon>Alphaproteobacteria</taxon>
        <taxon>Rhodobacterales</taxon>
        <taxon>Paracoccaceae</taxon>
        <taxon>Rhodovulum</taxon>
    </lineage>
</organism>
<dbReference type="GO" id="GO:0006107">
    <property type="term" value="P:oxaloacetate metabolic process"/>
    <property type="evidence" value="ECO:0007669"/>
    <property type="project" value="TreeGrafter"/>
</dbReference>
<comment type="cofactor">
    <cofactor evidence="1">
        <name>Mg(2+)</name>
        <dbReference type="ChEBI" id="CHEBI:18420"/>
    </cofactor>
</comment>
<evidence type="ECO:0000313" key="8">
    <source>
        <dbReference type="EMBL" id="PTW49606.1"/>
    </source>
</evidence>
<dbReference type="AlphaFoldDB" id="A0A8E2VJX0"/>
<dbReference type="InterPro" id="IPR040442">
    <property type="entry name" value="Pyrv_kinase-like_dom_sf"/>
</dbReference>
<dbReference type="GO" id="GO:0000287">
    <property type="term" value="F:magnesium ion binding"/>
    <property type="evidence" value="ECO:0007669"/>
    <property type="project" value="TreeGrafter"/>
</dbReference>
<dbReference type="RefSeq" id="WP_108027246.1">
    <property type="nucleotide sequence ID" value="NZ_QAYC01000007.1"/>
</dbReference>
<dbReference type="InterPro" id="IPR005000">
    <property type="entry name" value="Aldolase/citrate-lyase_domain"/>
</dbReference>
<dbReference type="Pfam" id="PF03328">
    <property type="entry name" value="HpcH_HpaI"/>
    <property type="match status" value="1"/>
</dbReference>
<keyword evidence="9" id="KW-1185">Reference proteome</keyword>
<evidence type="ECO:0000256" key="3">
    <source>
        <dbReference type="ARBA" id="ARBA00022723"/>
    </source>
</evidence>
<evidence type="ECO:0000256" key="4">
    <source>
        <dbReference type="ARBA" id="ARBA00022842"/>
    </source>
</evidence>
<evidence type="ECO:0000313" key="9">
    <source>
        <dbReference type="Proteomes" id="UP000244037"/>
    </source>
</evidence>
<feature type="binding site" evidence="5">
    <location>
        <position position="70"/>
    </location>
    <ligand>
        <name>substrate</name>
    </ligand>
</feature>
<evidence type="ECO:0000256" key="1">
    <source>
        <dbReference type="ARBA" id="ARBA00001946"/>
    </source>
</evidence>
<dbReference type="PIRSF" id="PIRSF015582">
    <property type="entry name" value="Cit_lyase_B"/>
    <property type="match status" value="1"/>
</dbReference>
<gene>
    <name evidence="8" type="ORF">C8N38_107128</name>
</gene>
<feature type="binding site" evidence="6">
    <location>
        <position position="148"/>
    </location>
    <ligand>
        <name>Mg(2+)</name>
        <dbReference type="ChEBI" id="CHEBI:18420"/>
    </ligand>
</feature>
<dbReference type="GO" id="GO:0003824">
    <property type="term" value="F:catalytic activity"/>
    <property type="evidence" value="ECO:0007669"/>
    <property type="project" value="InterPro"/>
</dbReference>
<feature type="domain" description="HpcH/HpaI aldolase/citrate lyase" evidence="7">
    <location>
        <begin position="9"/>
        <end position="216"/>
    </location>
</feature>
<evidence type="ECO:0000259" key="7">
    <source>
        <dbReference type="Pfam" id="PF03328"/>
    </source>
</evidence>
<dbReference type="EMBL" id="QAYC01000007">
    <property type="protein sequence ID" value="PTW49606.1"/>
    <property type="molecule type" value="Genomic_DNA"/>
</dbReference>